<dbReference type="EMBL" id="LWCA01002112">
    <property type="protein sequence ID" value="OAF64118.1"/>
    <property type="molecule type" value="Genomic_DNA"/>
</dbReference>
<name>A0A177AQ56_9BILA</name>
<comment type="caution">
    <text evidence="1">The sequence shown here is derived from an EMBL/GenBank/DDBJ whole genome shotgun (WGS) entry which is preliminary data.</text>
</comment>
<evidence type="ECO:0000313" key="1">
    <source>
        <dbReference type="EMBL" id="OAF64118.1"/>
    </source>
</evidence>
<organism evidence="1 2">
    <name type="scientific">Intoshia linei</name>
    <dbReference type="NCBI Taxonomy" id="1819745"/>
    <lineage>
        <taxon>Eukaryota</taxon>
        <taxon>Metazoa</taxon>
        <taxon>Spiralia</taxon>
        <taxon>Lophotrochozoa</taxon>
        <taxon>Mesozoa</taxon>
        <taxon>Orthonectida</taxon>
        <taxon>Rhopaluridae</taxon>
        <taxon>Intoshia</taxon>
    </lineage>
</organism>
<keyword evidence="2" id="KW-1185">Reference proteome</keyword>
<dbReference type="AlphaFoldDB" id="A0A177AQ56"/>
<proteinExistence type="predicted"/>
<reference evidence="1 2" key="1">
    <citation type="submission" date="2016-04" db="EMBL/GenBank/DDBJ databases">
        <title>The genome of Intoshia linei affirms orthonectids as highly simplified spiralians.</title>
        <authorList>
            <person name="Mikhailov K.V."/>
            <person name="Slusarev G.S."/>
            <person name="Nikitin M.A."/>
            <person name="Logacheva M.D."/>
            <person name="Penin A."/>
            <person name="Aleoshin V."/>
            <person name="Panchin Y.V."/>
        </authorList>
    </citation>
    <scope>NUCLEOTIDE SEQUENCE [LARGE SCALE GENOMIC DNA]</scope>
    <source>
        <strain evidence="1">Intl2013</strain>
        <tissue evidence="1">Whole animal</tissue>
    </source>
</reference>
<accession>A0A177AQ56</accession>
<evidence type="ECO:0000313" key="2">
    <source>
        <dbReference type="Proteomes" id="UP000078046"/>
    </source>
</evidence>
<gene>
    <name evidence="1" type="ORF">A3Q56_08168</name>
</gene>
<dbReference type="Proteomes" id="UP000078046">
    <property type="component" value="Unassembled WGS sequence"/>
</dbReference>
<sequence>MEVQKKLIDFLESQDENLVVKITRRLNDTEKTVLAPTMVDITISSKSVTPRAYYRKNGVFIFVKKF</sequence>
<protein>
    <submittedName>
        <fullName evidence="1">Uncharacterized protein</fullName>
    </submittedName>
</protein>